<dbReference type="AlphaFoldDB" id="A0A9P4V9J1"/>
<comment type="caution">
    <text evidence="1">The sequence shown here is derived from an EMBL/GenBank/DDBJ whole genome shotgun (WGS) entry which is preliminary data.</text>
</comment>
<protein>
    <recommendedName>
        <fullName evidence="3">Metallo-beta-lactamase domain-containing protein</fullName>
    </recommendedName>
</protein>
<dbReference type="OrthoDB" id="3481168at2759"/>
<proteinExistence type="predicted"/>
<evidence type="ECO:0000313" key="2">
    <source>
        <dbReference type="Proteomes" id="UP000799444"/>
    </source>
</evidence>
<reference evidence="1" key="1">
    <citation type="journal article" date="2020" name="Stud. Mycol.">
        <title>101 Dothideomycetes genomes: a test case for predicting lifestyles and emergence of pathogens.</title>
        <authorList>
            <person name="Haridas S."/>
            <person name="Albert R."/>
            <person name="Binder M."/>
            <person name="Bloem J."/>
            <person name="Labutti K."/>
            <person name="Salamov A."/>
            <person name="Andreopoulos B."/>
            <person name="Baker S."/>
            <person name="Barry K."/>
            <person name="Bills G."/>
            <person name="Bluhm B."/>
            <person name="Cannon C."/>
            <person name="Castanera R."/>
            <person name="Culley D."/>
            <person name="Daum C."/>
            <person name="Ezra D."/>
            <person name="Gonzalez J."/>
            <person name="Henrissat B."/>
            <person name="Kuo A."/>
            <person name="Liang C."/>
            <person name="Lipzen A."/>
            <person name="Lutzoni F."/>
            <person name="Magnuson J."/>
            <person name="Mondo S."/>
            <person name="Nolan M."/>
            <person name="Ohm R."/>
            <person name="Pangilinan J."/>
            <person name="Park H.-J."/>
            <person name="Ramirez L."/>
            <person name="Alfaro M."/>
            <person name="Sun H."/>
            <person name="Tritt A."/>
            <person name="Yoshinaga Y."/>
            <person name="Zwiers L.-H."/>
            <person name="Turgeon B."/>
            <person name="Goodwin S."/>
            <person name="Spatafora J."/>
            <person name="Crous P."/>
            <person name="Grigoriev I."/>
        </authorList>
    </citation>
    <scope>NUCLEOTIDE SEQUENCE</scope>
    <source>
        <strain evidence="1">CBS 125425</strain>
    </source>
</reference>
<accession>A0A9P4V9J1</accession>
<dbReference type="SUPFAM" id="SSF56281">
    <property type="entry name" value="Metallo-hydrolase/oxidoreductase"/>
    <property type="match status" value="1"/>
</dbReference>
<dbReference type="EMBL" id="ML996099">
    <property type="protein sequence ID" value="KAF2740595.1"/>
    <property type="molecule type" value="Genomic_DNA"/>
</dbReference>
<organism evidence="1 2">
    <name type="scientific">Polyplosphaeria fusca</name>
    <dbReference type="NCBI Taxonomy" id="682080"/>
    <lineage>
        <taxon>Eukaryota</taxon>
        <taxon>Fungi</taxon>
        <taxon>Dikarya</taxon>
        <taxon>Ascomycota</taxon>
        <taxon>Pezizomycotina</taxon>
        <taxon>Dothideomycetes</taxon>
        <taxon>Pleosporomycetidae</taxon>
        <taxon>Pleosporales</taxon>
        <taxon>Tetraplosphaeriaceae</taxon>
        <taxon>Polyplosphaeria</taxon>
    </lineage>
</organism>
<gene>
    <name evidence="1" type="ORF">EJ04DRAFT_481728</name>
</gene>
<sequence length="542" mass="60316">MTDGPSSAEELLDNAILALGGEETLSKLMGVTYHSPNIYRSNSLMQSYEMAQADTAVAIRGHQNVSFSFASNTLEQRIDRVLDPSGYWIWGSPKLDPFDFSLVTRDGSKDGFACFVRGNNQIWLPSNISSGYTDSALAEYLVLHGEMLSPKLTLKMKSNSASISVVSIALNGIQMPAVHDSSLDLTLILDPKTYIPHIVRTAETHEIYGPCTYDMYLTNYRVVDGLMFPHQITNVYNSSATNLNAALENYIIEEITTNPSFASDFFSGIPANESWFPPAPPRKVKGVTHGHLTEFFGNGLWSGINTDTLKDLQVERPFPGLPNVYWVLLKNDTLGVKQFIMEFENEVVVGDAPPQWTSNVIEWIQQNLKKPITHIWPTHHHRDHSGGASQYIALGAKLIVPEMAVQYWSNLPNATFITFNETHPYMHSDTSMQASFRWQPSAVHALDWTYAFVAPSCITSNSSVALLEADVWQAGLPREQSYEAPMRLWLDQLLRDGVTDRAVVAPTHGVVTPLTELIDITGYPYPEVSPTSWRYGNGTCST</sequence>
<name>A0A9P4V9J1_9PLEO</name>
<evidence type="ECO:0008006" key="3">
    <source>
        <dbReference type="Google" id="ProtNLM"/>
    </source>
</evidence>
<dbReference type="InterPro" id="IPR036866">
    <property type="entry name" value="RibonucZ/Hydroxyglut_hydro"/>
</dbReference>
<keyword evidence="2" id="KW-1185">Reference proteome</keyword>
<dbReference type="Gene3D" id="3.60.15.10">
    <property type="entry name" value="Ribonuclease Z/Hydroxyacylglutathione hydrolase-like"/>
    <property type="match status" value="1"/>
</dbReference>
<dbReference type="Proteomes" id="UP000799444">
    <property type="component" value="Unassembled WGS sequence"/>
</dbReference>
<evidence type="ECO:0000313" key="1">
    <source>
        <dbReference type="EMBL" id="KAF2740595.1"/>
    </source>
</evidence>